<name>A0A1J9RBW0_9EURO</name>
<gene>
    <name evidence="1" type="ORF">ACJ73_03184</name>
</gene>
<dbReference type="Proteomes" id="UP000242791">
    <property type="component" value="Unassembled WGS sequence"/>
</dbReference>
<dbReference type="VEuPathDB" id="FungiDB:ACJ73_03184"/>
<evidence type="ECO:0000313" key="2">
    <source>
        <dbReference type="Proteomes" id="UP000242791"/>
    </source>
</evidence>
<protein>
    <submittedName>
        <fullName evidence="1">Uncharacterized protein</fullName>
    </submittedName>
</protein>
<keyword evidence="2" id="KW-1185">Reference proteome</keyword>
<organism evidence="1 2">
    <name type="scientific">Blastomyces percursus</name>
    <dbReference type="NCBI Taxonomy" id="1658174"/>
    <lineage>
        <taxon>Eukaryota</taxon>
        <taxon>Fungi</taxon>
        <taxon>Dikarya</taxon>
        <taxon>Ascomycota</taxon>
        <taxon>Pezizomycotina</taxon>
        <taxon>Eurotiomycetes</taxon>
        <taxon>Eurotiomycetidae</taxon>
        <taxon>Onygenales</taxon>
        <taxon>Ajellomycetaceae</taxon>
        <taxon>Blastomyces</taxon>
    </lineage>
</organism>
<accession>A0A1J9RBW0</accession>
<dbReference type="AlphaFoldDB" id="A0A1J9RBW0"/>
<comment type="caution">
    <text evidence="1">The sequence shown here is derived from an EMBL/GenBank/DDBJ whole genome shotgun (WGS) entry which is preliminary data.</text>
</comment>
<sequence length="72" mass="7661">MQFVSAFGIEDTSLNRRLGALEGAASATPLTTNPSRHIRKERSLLSGLTPVARFSIATSTSEAPSDAYSYSV</sequence>
<evidence type="ECO:0000313" key="1">
    <source>
        <dbReference type="EMBL" id="OJD25452.1"/>
    </source>
</evidence>
<proteinExistence type="predicted"/>
<dbReference type="EMBL" id="LGTZ01000373">
    <property type="protein sequence ID" value="OJD25452.1"/>
    <property type="molecule type" value="Genomic_DNA"/>
</dbReference>
<reference evidence="1 2" key="1">
    <citation type="submission" date="2015-08" db="EMBL/GenBank/DDBJ databases">
        <title>Emmonsia species relationships and genome sequence.</title>
        <authorList>
            <person name="Cuomo C.A."/>
            <person name="Schwartz I.S."/>
            <person name="Kenyon C."/>
            <person name="De Hoog G.S."/>
            <person name="Govender N.P."/>
            <person name="Botha A."/>
            <person name="Moreno L."/>
            <person name="De Vries M."/>
            <person name="Munoz J.F."/>
            <person name="Stielow J.B."/>
        </authorList>
    </citation>
    <scope>NUCLEOTIDE SEQUENCE [LARGE SCALE GENOMIC DNA]</scope>
    <source>
        <strain evidence="1 2">EI222</strain>
    </source>
</reference>